<comment type="caution">
    <text evidence="3">The sequence shown here is derived from an EMBL/GenBank/DDBJ whole genome shotgun (WGS) entry which is preliminary data.</text>
</comment>
<dbReference type="InterPro" id="IPR026272">
    <property type="entry name" value="SdpI"/>
</dbReference>
<feature type="transmembrane region" description="Helical" evidence="1">
    <location>
        <begin position="115"/>
        <end position="134"/>
    </location>
</feature>
<keyword evidence="4" id="KW-1185">Reference proteome</keyword>
<proteinExistence type="predicted"/>
<dbReference type="Proteomes" id="UP001595846">
    <property type="component" value="Unassembled WGS sequence"/>
</dbReference>
<feature type="domain" description="DUF1648" evidence="2">
    <location>
        <begin position="13"/>
        <end position="59"/>
    </location>
</feature>
<dbReference type="PANTHER" id="PTHR37810:SF5">
    <property type="entry name" value="IMMUNITY PROTEIN SDPI"/>
    <property type="match status" value="1"/>
</dbReference>
<name>A0ABD5NPI7_9EURY</name>
<dbReference type="PIRSF" id="PIRSF038959">
    <property type="entry name" value="SdpI"/>
    <property type="match status" value="1"/>
</dbReference>
<dbReference type="PANTHER" id="PTHR37810">
    <property type="entry name" value="IMMUNITY PROTEIN SDPI"/>
    <property type="match status" value="1"/>
</dbReference>
<feature type="transmembrane region" description="Helical" evidence="1">
    <location>
        <begin position="187"/>
        <end position="208"/>
    </location>
</feature>
<feature type="transmembrane region" description="Helical" evidence="1">
    <location>
        <begin position="7"/>
        <end position="30"/>
    </location>
</feature>
<evidence type="ECO:0000259" key="2">
    <source>
        <dbReference type="Pfam" id="PF07853"/>
    </source>
</evidence>
<dbReference type="RefSeq" id="WP_256532770.1">
    <property type="nucleotide sequence ID" value="NZ_CP101824.1"/>
</dbReference>
<sequence>MKTIHRFGLAVGFVVLSGIVSLLAAPSLPGNLVTHWNAAGEPDATMPKQLALWLFPALTTGLFVVFAAIPRIGPLRENIAEFRAYYDWFVVIFTGYLVLVHTGIVAFNLGYEFDFTALILVGAAGLFYYVGVFLPHAEPNWFAGIRTPWTLSSDEVWDRTHALGSRLFKLTAVLTLVGLFFGDLAIYFLLVPLLLTAGVTAAYSYYLYEKIERESDSASGSNL</sequence>
<feature type="transmembrane region" description="Helical" evidence="1">
    <location>
        <begin position="163"/>
        <end position="181"/>
    </location>
</feature>
<keyword evidence="1" id="KW-0472">Membrane</keyword>
<dbReference type="GeneID" id="73901875"/>
<keyword evidence="1" id="KW-0812">Transmembrane</keyword>
<dbReference type="InterPro" id="IPR025962">
    <property type="entry name" value="SdpI/YhfL"/>
</dbReference>
<evidence type="ECO:0000313" key="3">
    <source>
        <dbReference type="EMBL" id="MFC3958937.1"/>
    </source>
</evidence>
<dbReference type="Pfam" id="PF07853">
    <property type="entry name" value="DUF1648"/>
    <property type="match status" value="1"/>
</dbReference>
<organism evidence="3 4">
    <name type="scientific">Halovivax cerinus</name>
    <dbReference type="NCBI Taxonomy" id="1487865"/>
    <lineage>
        <taxon>Archaea</taxon>
        <taxon>Methanobacteriati</taxon>
        <taxon>Methanobacteriota</taxon>
        <taxon>Stenosarchaea group</taxon>
        <taxon>Halobacteria</taxon>
        <taxon>Halobacteriales</taxon>
        <taxon>Natrialbaceae</taxon>
        <taxon>Halovivax</taxon>
    </lineage>
</organism>
<reference evidence="3 4" key="1">
    <citation type="journal article" date="2019" name="Int. J. Syst. Evol. Microbiol.">
        <title>The Global Catalogue of Microorganisms (GCM) 10K type strain sequencing project: providing services to taxonomists for standard genome sequencing and annotation.</title>
        <authorList>
            <consortium name="The Broad Institute Genomics Platform"/>
            <consortium name="The Broad Institute Genome Sequencing Center for Infectious Disease"/>
            <person name="Wu L."/>
            <person name="Ma J."/>
        </authorList>
    </citation>
    <scope>NUCLEOTIDE SEQUENCE [LARGE SCALE GENOMIC DNA]</scope>
    <source>
        <strain evidence="3 4">IBRC-M 10256</strain>
    </source>
</reference>
<dbReference type="AlphaFoldDB" id="A0ABD5NPI7"/>
<evidence type="ECO:0000256" key="1">
    <source>
        <dbReference type="SAM" id="Phobius"/>
    </source>
</evidence>
<dbReference type="EMBL" id="JBHSAQ010000009">
    <property type="protein sequence ID" value="MFC3958937.1"/>
    <property type="molecule type" value="Genomic_DNA"/>
</dbReference>
<dbReference type="InterPro" id="IPR012867">
    <property type="entry name" value="DUF1648"/>
</dbReference>
<gene>
    <name evidence="3" type="ORF">ACFOUR_11245</name>
</gene>
<dbReference type="Pfam" id="PF13630">
    <property type="entry name" value="SdpI"/>
    <property type="match status" value="1"/>
</dbReference>
<keyword evidence="1" id="KW-1133">Transmembrane helix</keyword>
<protein>
    <submittedName>
        <fullName evidence="3">SdpI family protein</fullName>
    </submittedName>
</protein>
<accession>A0ABD5NPI7</accession>
<feature type="transmembrane region" description="Helical" evidence="1">
    <location>
        <begin position="85"/>
        <end position="109"/>
    </location>
</feature>
<feature type="transmembrane region" description="Helical" evidence="1">
    <location>
        <begin position="50"/>
        <end position="73"/>
    </location>
</feature>
<evidence type="ECO:0000313" key="4">
    <source>
        <dbReference type="Proteomes" id="UP001595846"/>
    </source>
</evidence>